<sequence>MRAEWTKLRTTSGAAWLLAVTAIVSVGLSVAVKTPLIGVYAGQAPVAVLGVLVVSGEYSNGLIGTTLTAVPSRAAVLAAKATVVGTAVAGAASMLALAALMAGAAPHATARAVAYLTLISVLSVGTAAVVHDSAVAIGCVLGLLYVPPVVAPLVPHVVEKLAPMTASLPVLTSWAAGALLLGTRLLR</sequence>
<name>A0ABP4NSN2_9ACTN</name>
<evidence type="ECO:0008006" key="4">
    <source>
        <dbReference type="Google" id="ProtNLM"/>
    </source>
</evidence>
<reference evidence="3" key="1">
    <citation type="journal article" date="2019" name="Int. J. Syst. Evol. Microbiol.">
        <title>The Global Catalogue of Microorganisms (GCM) 10K type strain sequencing project: providing services to taxonomists for standard genome sequencing and annotation.</title>
        <authorList>
            <consortium name="The Broad Institute Genomics Platform"/>
            <consortium name="The Broad Institute Genome Sequencing Center for Infectious Disease"/>
            <person name="Wu L."/>
            <person name="Ma J."/>
        </authorList>
    </citation>
    <scope>NUCLEOTIDE SEQUENCE [LARGE SCALE GENOMIC DNA]</scope>
    <source>
        <strain evidence="3">JCM 14304</strain>
    </source>
</reference>
<gene>
    <name evidence="2" type="ORF">GCM10009742_03340</name>
</gene>
<feature type="transmembrane region" description="Helical" evidence="1">
    <location>
        <begin position="77"/>
        <end position="100"/>
    </location>
</feature>
<evidence type="ECO:0000313" key="3">
    <source>
        <dbReference type="Proteomes" id="UP001500190"/>
    </source>
</evidence>
<feature type="transmembrane region" description="Helical" evidence="1">
    <location>
        <begin position="135"/>
        <end position="154"/>
    </location>
</feature>
<organism evidence="2 3">
    <name type="scientific">Kribbella karoonensis</name>
    <dbReference type="NCBI Taxonomy" id="324851"/>
    <lineage>
        <taxon>Bacteria</taxon>
        <taxon>Bacillati</taxon>
        <taxon>Actinomycetota</taxon>
        <taxon>Actinomycetes</taxon>
        <taxon>Propionibacteriales</taxon>
        <taxon>Kribbellaceae</taxon>
        <taxon>Kribbella</taxon>
    </lineage>
</organism>
<dbReference type="EMBL" id="BAAAND010000001">
    <property type="protein sequence ID" value="GAA1565393.1"/>
    <property type="molecule type" value="Genomic_DNA"/>
</dbReference>
<feature type="transmembrane region" description="Helical" evidence="1">
    <location>
        <begin position="112"/>
        <end position="130"/>
    </location>
</feature>
<keyword evidence="1" id="KW-0812">Transmembrane</keyword>
<evidence type="ECO:0000256" key="1">
    <source>
        <dbReference type="SAM" id="Phobius"/>
    </source>
</evidence>
<feature type="transmembrane region" description="Helical" evidence="1">
    <location>
        <begin position="166"/>
        <end position="186"/>
    </location>
</feature>
<dbReference type="RefSeq" id="WP_344187526.1">
    <property type="nucleotide sequence ID" value="NZ_BAAAND010000001.1"/>
</dbReference>
<protein>
    <recommendedName>
        <fullName evidence="4">Integral membrane protein</fullName>
    </recommendedName>
</protein>
<keyword evidence="1" id="KW-0472">Membrane</keyword>
<keyword evidence="1" id="KW-1133">Transmembrane helix</keyword>
<feature type="transmembrane region" description="Helical" evidence="1">
    <location>
        <begin position="37"/>
        <end position="56"/>
    </location>
</feature>
<evidence type="ECO:0000313" key="2">
    <source>
        <dbReference type="EMBL" id="GAA1565393.1"/>
    </source>
</evidence>
<keyword evidence="3" id="KW-1185">Reference proteome</keyword>
<feature type="transmembrane region" description="Helical" evidence="1">
    <location>
        <begin position="12"/>
        <end position="31"/>
    </location>
</feature>
<comment type="caution">
    <text evidence="2">The sequence shown here is derived from an EMBL/GenBank/DDBJ whole genome shotgun (WGS) entry which is preliminary data.</text>
</comment>
<proteinExistence type="predicted"/>
<dbReference type="Proteomes" id="UP001500190">
    <property type="component" value="Unassembled WGS sequence"/>
</dbReference>
<accession>A0ABP4NSN2</accession>